<evidence type="ECO:0000313" key="7">
    <source>
        <dbReference type="Proteomes" id="UP000095009"/>
    </source>
</evidence>
<evidence type="ECO:0000256" key="4">
    <source>
        <dbReference type="HAMAP-Rule" id="MF_03017"/>
    </source>
</evidence>
<feature type="modified residue" description="N6-(pyridoxal phosphate)lysine" evidence="4">
    <location>
        <position position="263"/>
    </location>
</feature>
<keyword evidence="7" id="KW-1185">Reference proteome</keyword>
<evidence type="ECO:0000256" key="3">
    <source>
        <dbReference type="ARBA" id="ARBA00022898"/>
    </source>
</evidence>
<dbReference type="SUPFAM" id="SSF53383">
    <property type="entry name" value="PLP-dependent transferases"/>
    <property type="match status" value="1"/>
</dbReference>
<organism evidence="6 7">
    <name type="scientific">Nadsonia fulvescens var. elongata DSM 6958</name>
    <dbReference type="NCBI Taxonomy" id="857566"/>
    <lineage>
        <taxon>Eukaryota</taxon>
        <taxon>Fungi</taxon>
        <taxon>Dikarya</taxon>
        <taxon>Ascomycota</taxon>
        <taxon>Saccharomycotina</taxon>
        <taxon>Dipodascomycetes</taxon>
        <taxon>Dipodascales</taxon>
        <taxon>Dipodascales incertae sedis</taxon>
        <taxon>Nadsonia</taxon>
    </lineage>
</organism>
<dbReference type="PANTHER" id="PTHR14084">
    <property type="entry name" value="KYNURENINASE"/>
    <property type="match status" value="1"/>
</dbReference>
<dbReference type="FunFam" id="3.40.640.10:FF:000031">
    <property type="entry name" value="Kynureninase"/>
    <property type="match status" value="1"/>
</dbReference>
<dbReference type="Gene3D" id="3.90.1150.10">
    <property type="entry name" value="Aspartate Aminotransferase, domain 1"/>
    <property type="match status" value="1"/>
</dbReference>
<keyword evidence="4 5" id="KW-0963">Cytoplasm</keyword>
<dbReference type="GO" id="GO:0034354">
    <property type="term" value="P:'de novo' NAD+ biosynthetic process from L-tryptophan"/>
    <property type="evidence" value="ECO:0007669"/>
    <property type="project" value="UniProtKB-UniRule"/>
</dbReference>
<dbReference type="GO" id="GO:0019805">
    <property type="term" value="P:quinolinate biosynthetic process"/>
    <property type="evidence" value="ECO:0007669"/>
    <property type="project" value="UniProtKB-UniRule"/>
</dbReference>
<sequence length="460" mass="51187">MSDIGFKHKIKSKTYAEDLDAKFPGFKSEFSIPTIGALGANNTDPNDTRESIYLCGNSLGLMPNSANAAVQAEIDTWSKQGVTGHFRRQDKREPWVTIDNPVSELLAPVVGAADASEVSVMNTLTSNLHTMFAAFYKPTAQRFKILFEKKAFPSDNYALQSQCQMHGLDPNETLILLEPRSGEYTLRTEDILAKIEEEKESLAMVFFSGIQFYTGQFFEIEKITSKGKSVGAIVGWDLAHCTGNVPLELHKWEVDFAVMCTYKYLNAGPGGIGAIFVHKKYANDNRPRLAGWWGNNPFTRFQMLDYFDAIPGAAGYKMSNPSVLNTVCLRASLEIFQKAGGVKALRLRSLSLTNYLYDLLVQSDYYRTIEESNLGSVTPGFTIISPSRPEERGSQLSLLFLPIGKGLMQHVFSKLEQKGVVGDERQPDVIRLAPTALYNDHYEVLEAVDILESSFVSFSD</sequence>
<dbReference type="InterPro" id="IPR015424">
    <property type="entry name" value="PyrdxlP-dep_Trfase"/>
</dbReference>
<dbReference type="GO" id="GO:0097053">
    <property type="term" value="P:L-kynurenine catabolic process"/>
    <property type="evidence" value="ECO:0007669"/>
    <property type="project" value="UniProtKB-UniRule"/>
</dbReference>
<feature type="binding site" evidence="4">
    <location>
        <begin position="152"/>
        <end position="155"/>
    </location>
    <ligand>
        <name>pyridoxal 5'-phosphate</name>
        <dbReference type="ChEBI" id="CHEBI:597326"/>
    </ligand>
</feature>
<comment type="subcellular location">
    <subcellularLocation>
        <location evidence="4 5">Cytoplasm</location>
    </subcellularLocation>
</comment>
<feature type="binding site" evidence="4">
    <location>
        <position position="320"/>
    </location>
    <ligand>
        <name>pyridoxal 5'-phosphate</name>
        <dbReference type="ChEBI" id="CHEBI:597326"/>
    </ligand>
</feature>
<dbReference type="PIRSF" id="PIRSF038800">
    <property type="entry name" value="KYNU"/>
    <property type="match status" value="1"/>
</dbReference>
<name>A0A1E3PS07_9ASCO</name>
<keyword evidence="1 4" id="KW-0662">Pyridine nucleotide biosynthesis</keyword>
<comment type="catalytic activity">
    <reaction evidence="4 5">
        <text>L-kynurenine + H2O = anthranilate + L-alanine + H(+)</text>
        <dbReference type="Rhea" id="RHEA:16813"/>
        <dbReference type="ChEBI" id="CHEBI:15377"/>
        <dbReference type="ChEBI" id="CHEBI:15378"/>
        <dbReference type="ChEBI" id="CHEBI:16567"/>
        <dbReference type="ChEBI" id="CHEBI:57959"/>
        <dbReference type="ChEBI" id="CHEBI:57972"/>
        <dbReference type="EC" id="3.7.1.3"/>
    </reaction>
</comment>
<dbReference type="GO" id="GO:0005737">
    <property type="term" value="C:cytoplasm"/>
    <property type="evidence" value="ECO:0007669"/>
    <property type="project" value="UniProtKB-SubCell"/>
</dbReference>
<gene>
    <name evidence="4" type="primary">BNA5</name>
    <name evidence="6" type="ORF">NADFUDRAFT_48863</name>
</gene>
<comment type="catalytic activity">
    <reaction evidence="5">
        <text>3-hydroxy-L-kynurenine + H2O = 3-hydroxyanthranilate + L-alanine + H(+)</text>
        <dbReference type="Rhea" id="RHEA:25143"/>
        <dbReference type="ChEBI" id="CHEBI:15377"/>
        <dbReference type="ChEBI" id="CHEBI:15378"/>
        <dbReference type="ChEBI" id="CHEBI:36559"/>
        <dbReference type="ChEBI" id="CHEBI:57972"/>
        <dbReference type="ChEBI" id="CHEBI:58125"/>
        <dbReference type="EC" id="3.7.1.3"/>
    </reaction>
</comment>
<feature type="binding site" evidence="4">
    <location>
        <position position="240"/>
    </location>
    <ligand>
        <name>pyridoxal 5'-phosphate</name>
        <dbReference type="ChEBI" id="CHEBI:597326"/>
    </ligand>
</feature>
<dbReference type="NCBIfam" id="TIGR01814">
    <property type="entry name" value="kynureninase"/>
    <property type="match status" value="1"/>
</dbReference>
<dbReference type="UniPathway" id="UPA00334">
    <property type="reaction ID" value="UER00455"/>
</dbReference>
<comment type="pathway">
    <text evidence="4 5">Amino-acid degradation; L-kynurenine degradation; L-alanine and anthranilate from L-kynurenine: step 1/1.</text>
</comment>
<keyword evidence="2 4" id="KW-0378">Hydrolase</keyword>
<proteinExistence type="inferred from homology"/>
<dbReference type="OrthoDB" id="5978656at2759"/>
<dbReference type="PANTHER" id="PTHR14084:SF0">
    <property type="entry name" value="KYNURENINASE"/>
    <property type="match status" value="1"/>
</dbReference>
<dbReference type="Pfam" id="PF22580">
    <property type="entry name" value="KYNU_C"/>
    <property type="match status" value="1"/>
</dbReference>
<comment type="subunit">
    <text evidence="4 5">Homodimer.</text>
</comment>
<comment type="cofactor">
    <cofactor evidence="4 5">
        <name>pyridoxal 5'-phosphate</name>
        <dbReference type="ChEBI" id="CHEBI:597326"/>
    </cofactor>
</comment>
<dbReference type="InterPro" id="IPR010111">
    <property type="entry name" value="Kynureninase"/>
</dbReference>
<dbReference type="Proteomes" id="UP000095009">
    <property type="component" value="Unassembled WGS sequence"/>
</dbReference>
<accession>A0A1E3PS07</accession>
<evidence type="ECO:0000256" key="2">
    <source>
        <dbReference type="ARBA" id="ARBA00022801"/>
    </source>
</evidence>
<feature type="binding site" evidence="4">
    <location>
        <position position="262"/>
    </location>
    <ligand>
        <name>pyridoxal 5'-phosphate</name>
        <dbReference type="ChEBI" id="CHEBI:597326"/>
    </ligand>
</feature>
<evidence type="ECO:0000256" key="5">
    <source>
        <dbReference type="PIRNR" id="PIRNR038800"/>
    </source>
</evidence>
<reference evidence="6 7" key="1">
    <citation type="journal article" date="2016" name="Proc. Natl. Acad. Sci. U.S.A.">
        <title>Comparative genomics of biotechnologically important yeasts.</title>
        <authorList>
            <person name="Riley R."/>
            <person name="Haridas S."/>
            <person name="Wolfe K.H."/>
            <person name="Lopes M.R."/>
            <person name="Hittinger C.T."/>
            <person name="Goeker M."/>
            <person name="Salamov A.A."/>
            <person name="Wisecaver J.H."/>
            <person name="Long T.M."/>
            <person name="Calvey C.H."/>
            <person name="Aerts A.L."/>
            <person name="Barry K.W."/>
            <person name="Choi C."/>
            <person name="Clum A."/>
            <person name="Coughlan A.Y."/>
            <person name="Deshpande S."/>
            <person name="Douglass A.P."/>
            <person name="Hanson S.J."/>
            <person name="Klenk H.-P."/>
            <person name="LaButti K.M."/>
            <person name="Lapidus A."/>
            <person name="Lindquist E.A."/>
            <person name="Lipzen A.M."/>
            <person name="Meier-Kolthoff J.P."/>
            <person name="Ohm R.A."/>
            <person name="Otillar R.P."/>
            <person name="Pangilinan J.L."/>
            <person name="Peng Y."/>
            <person name="Rokas A."/>
            <person name="Rosa C.A."/>
            <person name="Scheuner C."/>
            <person name="Sibirny A.A."/>
            <person name="Slot J.C."/>
            <person name="Stielow J.B."/>
            <person name="Sun H."/>
            <person name="Kurtzman C.P."/>
            <person name="Blackwell M."/>
            <person name="Grigoriev I.V."/>
            <person name="Jeffries T.W."/>
        </authorList>
    </citation>
    <scope>NUCLEOTIDE SEQUENCE [LARGE SCALE GENOMIC DNA]</scope>
    <source>
        <strain evidence="6 7">DSM 6958</strain>
    </source>
</reference>
<feature type="binding site" evidence="4">
    <location>
        <position position="124"/>
    </location>
    <ligand>
        <name>pyridoxal 5'-phosphate</name>
        <dbReference type="ChEBI" id="CHEBI:597326"/>
    </ligand>
</feature>
<feature type="binding site" evidence="4">
    <location>
        <position position="237"/>
    </location>
    <ligand>
        <name>pyridoxal 5'-phosphate</name>
        <dbReference type="ChEBI" id="CHEBI:597326"/>
    </ligand>
</feature>
<dbReference type="AlphaFoldDB" id="A0A1E3PS07"/>
<feature type="binding site" evidence="4">
    <location>
        <position position="292"/>
    </location>
    <ligand>
        <name>pyridoxal 5'-phosphate</name>
        <dbReference type="ChEBI" id="CHEBI:597326"/>
    </ligand>
</feature>
<comment type="pathway">
    <text evidence="4 5">Cofactor biosynthesis; NAD(+) biosynthesis; quinolinate from L-kynurenine: step 2/3.</text>
</comment>
<dbReference type="UniPathway" id="UPA00253">
    <property type="reaction ID" value="UER00329"/>
</dbReference>
<dbReference type="EMBL" id="KV454406">
    <property type="protein sequence ID" value="ODQ68213.1"/>
    <property type="molecule type" value="Genomic_DNA"/>
</dbReference>
<dbReference type="HAMAP" id="MF_01970">
    <property type="entry name" value="Kynureninase"/>
    <property type="match status" value="1"/>
</dbReference>
<evidence type="ECO:0000313" key="6">
    <source>
        <dbReference type="EMBL" id="ODQ68213.1"/>
    </source>
</evidence>
<feature type="binding site" evidence="4">
    <location>
        <position position="208"/>
    </location>
    <ligand>
        <name>pyridoxal 5'-phosphate</name>
        <dbReference type="ChEBI" id="CHEBI:597326"/>
    </ligand>
</feature>
<dbReference type="EC" id="3.7.1.3" evidence="4 5"/>
<dbReference type="InterPro" id="IPR015422">
    <property type="entry name" value="PyrdxlP-dep_Trfase_small"/>
</dbReference>
<comment type="similarity">
    <text evidence="4 5">Belongs to the kynureninase family.</text>
</comment>
<evidence type="ECO:0000256" key="1">
    <source>
        <dbReference type="ARBA" id="ARBA00022642"/>
    </source>
</evidence>
<dbReference type="Gene3D" id="3.40.640.10">
    <property type="entry name" value="Type I PLP-dependent aspartate aminotransferase-like (Major domain)"/>
    <property type="match status" value="1"/>
</dbReference>
<dbReference type="GO" id="GO:0019441">
    <property type="term" value="P:L-tryptophan catabolic process to kynurenine"/>
    <property type="evidence" value="ECO:0007669"/>
    <property type="project" value="TreeGrafter"/>
</dbReference>
<dbReference type="STRING" id="857566.A0A1E3PS07"/>
<comment type="function">
    <text evidence="4 5">Catalyzes the cleavage of L-kynurenine (L-Kyn) and L-3-hydroxykynurenine (L-3OHKyn) into anthranilic acid (AA) and 3-hydroxyanthranilic acid (3-OHAA), respectively.</text>
</comment>
<keyword evidence="3 4" id="KW-0663">Pyridoxal phosphate</keyword>
<protein>
    <recommendedName>
        <fullName evidence="4 5">Kynureninase</fullName>
        <ecNumber evidence="4 5">3.7.1.3</ecNumber>
    </recommendedName>
    <alternativeName>
        <fullName evidence="4">Biosynthesis of nicotinic acid protein 5</fullName>
    </alternativeName>
    <alternativeName>
        <fullName evidence="4">L-kynurenine hydrolase</fullName>
    </alternativeName>
</protein>
<feature type="binding site" evidence="4">
    <location>
        <position position="125"/>
    </location>
    <ligand>
        <name>pyridoxal 5'-phosphate</name>
        <dbReference type="ChEBI" id="CHEBI:597326"/>
    </ligand>
</feature>
<dbReference type="GO" id="GO:0030170">
    <property type="term" value="F:pyridoxal phosphate binding"/>
    <property type="evidence" value="ECO:0007669"/>
    <property type="project" value="UniProtKB-UniRule"/>
</dbReference>
<dbReference type="GO" id="GO:0030429">
    <property type="term" value="F:kynureninase activity"/>
    <property type="evidence" value="ECO:0007669"/>
    <property type="project" value="UniProtKB-UniRule"/>
</dbReference>
<dbReference type="GO" id="GO:0043420">
    <property type="term" value="P:anthranilate metabolic process"/>
    <property type="evidence" value="ECO:0007669"/>
    <property type="project" value="UniProtKB-UniRule"/>
</dbReference>
<dbReference type="InterPro" id="IPR015421">
    <property type="entry name" value="PyrdxlP-dep_Trfase_major"/>
</dbReference>